<organism evidence="2 3">
    <name type="scientific">Claviceps pusilla</name>
    <dbReference type="NCBI Taxonomy" id="123648"/>
    <lineage>
        <taxon>Eukaryota</taxon>
        <taxon>Fungi</taxon>
        <taxon>Dikarya</taxon>
        <taxon>Ascomycota</taxon>
        <taxon>Pezizomycotina</taxon>
        <taxon>Sordariomycetes</taxon>
        <taxon>Hypocreomycetidae</taxon>
        <taxon>Hypocreales</taxon>
        <taxon>Clavicipitaceae</taxon>
        <taxon>Claviceps</taxon>
    </lineage>
</organism>
<evidence type="ECO:0000313" key="3">
    <source>
        <dbReference type="Proteomes" id="UP000748025"/>
    </source>
</evidence>
<name>A0A9P7N8X4_9HYPO</name>
<feature type="compositionally biased region" description="Low complexity" evidence="1">
    <location>
        <begin position="16"/>
        <end position="33"/>
    </location>
</feature>
<comment type="caution">
    <text evidence="2">The sequence shown here is derived from an EMBL/GenBank/DDBJ whole genome shotgun (WGS) entry which is preliminary data.</text>
</comment>
<feature type="region of interest" description="Disordered" evidence="1">
    <location>
        <begin position="68"/>
        <end position="106"/>
    </location>
</feature>
<dbReference type="AlphaFoldDB" id="A0A9P7N8X4"/>
<proteinExistence type="predicted"/>
<protein>
    <submittedName>
        <fullName evidence="2">Uncharacterized protein</fullName>
    </submittedName>
</protein>
<gene>
    <name evidence="2" type="ORF">E4U43_002324</name>
</gene>
<sequence length="106" mass="10796">MALGVRYQASTLPCQPARAAHPVAPAPGSSGPAKRADDIDVDVDVDVGVDVWKVPTLQCSALPCAAHPPAPAPAPSTHARAQGQTGQISLHKAPAVHVHENNSTSS</sequence>
<dbReference type="EMBL" id="SRPW01001806">
    <property type="protein sequence ID" value="KAG5998998.1"/>
    <property type="molecule type" value="Genomic_DNA"/>
</dbReference>
<accession>A0A9P7N8X4</accession>
<evidence type="ECO:0000313" key="2">
    <source>
        <dbReference type="EMBL" id="KAG5998998.1"/>
    </source>
</evidence>
<keyword evidence="3" id="KW-1185">Reference proteome</keyword>
<feature type="region of interest" description="Disordered" evidence="1">
    <location>
        <begin position="14"/>
        <end position="37"/>
    </location>
</feature>
<evidence type="ECO:0000256" key="1">
    <source>
        <dbReference type="SAM" id="MobiDB-lite"/>
    </source>
</evidence>
<reference evidence="2" key="1">
    <citation type="journal article" date="2020" name="bioRxiv">
        <title>Whole genome comparisons of ergot fungi reveals the divergence and evolution of species within the genus Claviceps are the result of varying mechanisms driving genome evolution and host range expansion.</title>
        <authorList>
            <person name="Wyka S.A."/>
            <person name="Mondo S.J."/>
            <person name="Liu M."/>
            <person name="Dettman J."/>
            <person name="Nalam V."/>
            <person name="Broders K.D."/>
        </authorList>
    </citation>
    <scope>NUCLEOTIDE SEQUENCE</scope>
    <source>
        <strain evidence="2">CCC 602</strain>
    </source>
</reference>
<dbReference type="Proteomes" id="UP000748025">
    <property type="component" value="Unassembled WGS sequence"/>
</dbReference>